<gene>
    <name evidence="1" type="ORF">LRP50_13925</name>
</gene>
<comment type="caution">
    <text evidence="1">The sequence shown here is derived from an EMBL/GenBank/DDBJ whole genome shotgun (WGS) entry which is preliminary data.</text>
</comment>
<accession>A0ABT5R251</accession>
<name>A0ABT5R251_9GAMM</name>
<keyword evidence="2" id="KW-1185">Reference proteome</keyword>
<dbReference type="Proteomes" id="UP001149400">
    <property type="component" value="Unassembled WGS sequence"/>
</dbReference>
<reference evidence="1" key="1">
    <citation type="submission" date="2021-12" db="EMBL/GenBank/DDBJ databases">
        <title>Enterovibrio ZSDZ35 sp. nov. and Enterovibrio ZSDZ42 sp. nov., isolated from coastal seawater in Qingdao.</title>
        <authorList>
            <person name="Zhang P."/>
        </authorList>
    </citation>
    <scope>NUCLEOTIDE SEQUENCE</scope>
    <source>
        <strain evidence="1">ZSDZ42</strain>
    </source>
</reference>
<sequence length="112" mass="12478">MGNTSSVPDNMKLSVICRLEPGCLGPQGADKIDDFCQYITQEMQALNTDHIALDVVPRNDKSLPEMQFNVLGKKMTQDQAAKYLSSLDHSLDDFETALESKLEALIDQYMGH</sequence>
<dbReference type="EMBL" id="JAJUBC010000015">
    <property type="protein sequence ID" value="MDD1794235.1"/>
    <property type="molecule type" value="Genomic_DNA"/>
</dbReference>
<evidence type="ECO:0000313" key="2">
    <source>
        <dbReference type="Proteomes" id="UP001149400"/>
    </source>
</evidence>
<organism evidence="1 2">
    <name type="scientific">Enterovibrio gelatinilyticus</name>
    <dbReference type="NCBI Taxonomy" id="2899819"/>
    <lineage>
        <taxon>Bacteria</taxon>
        <taxon>Pseudomonadati</taxon>
        <taxon>Pseudomonadota</taxon>
        <taxon>Gammaproteobacteria</taxon>
        <taxon>Vibrionales</taxon>
        <taxon>Vibrionaceae</taxon>
        <taxon>Enterovibrio</taxon>
    </lineage>
</organism>
<protein>
    <submittedName>
        <fullName evidence="1">Uncharacterized protein</fullName>
    </submittedName>
</protein>
<proteinExistence type="predicted"/>
<dbReference type="RefSeq" id="WP_274165069.1">
    <property type="nucleotide sequence ID" value="NZ_JAJUBC010000015.1"/>
</dbReference>
<evidence type="ECO:0000313" key="1">
    <source>
        <dbReference type="EMBL" id="MDD1794235.1"/>
    </source>
</evidence>